<proteinExistence type="predicted"/>
<evidence type="ECO:0000313" key="1">
    <source>
        <dbReference type="EMBL" id="KAI4307975.1"/>
    </source>
</evidence>
<accession>A0ACB9LEK2</accession>
<dbReference type="Proteomes" id="UP000828941">
    <property type="component" value="Chromosome 12"/>
</dbReference>
<comment type="caution">
    <text evidence="1">The sequence shown here is derived from an EMBL/GenBank/DDBJ whole genome shotgun (WGS) entry which is preliminary data.</text>
</comment>
<gene>
    <name evidence="1" type="ORF">L6164_031098</name>
</gene>
<protein>
    <submittedName>
        <fullName evidence="1">Uncharacterized protein</fullName>
    </submittedName>
</protein>
<dbReference type="EMBL" id="CM039437">
    <property type="protein sequence ID" value="KAI4307975.1"/>
    <property type="molecule type" value="Genomic_DNA"/>
</dbReference>
<reference evidence="1 2" key="1">
    <citation type="journal article" date="2022" name="DNA Res.">
        <title>Chromosomal-level genome assembly of the orchid tree Bauhinia variegata (Leguminosae; Cercidoideae) supports the allotetraploid origin hypothesis of Bauhinia.</title>
        <authorList>
            <person name="Zhong Y."/>
            <person name="Chen Y."/>
            <person name="Zheng D."/>
            <person name="Pang J."/>
            <person name="Liu Y."/>
            <person name="Luo S."/>
            <person name="Meng S."/>
            <person name="Qian L."/>
            <person name="Wei D."/>
            <person name="Dai S."/>
            <person name="Zhou R."/>
        </authorList>
    </citation>
    <scope>NUCLEOTIDE SEQUENCE [LARGE SCALE GENOMIC DNA]</scope>
    <source>
        <strain evidence="1">BV-YZ2020</strain>
    </source>
</reference>
<evidence type="ECO:0000313" key="2">
    <source>
        <dbReference type="Proteomes" id="UP000828941"/>
    </source>
</evidence>
<organism evidence="1 2">
    <name type="scientific">Bauhinia variegata</name>
    <name type="common">Purple orchid tree</name>
    <name type="synonym">Phanera variegata</name>
    <dbReference type="NCBI Taxonomy" id="167791"/>
    <lineage>
        <taxon>Eukaryota</taxon>
        <taxon>Viridiplantae</taxon>
        <taxon>Streptophyta</taxon>
        <taxon>Embryophyta</taxon>
        <taxon>Tracheophyta</taxon>
        <taxon>Spermatophyta</taxon>
        <taxon>Magnoliopsida</taxon>
        <taxon>eudicotyledons</taxon>
        <taxon>Gunneridae</taxon>
        <taxon>Pentapetalae</taxon>
        <taxon>rosids</taxon>
        <taxon>fabids</taxon>
        <taxon>Fabales</taxon>
        <taxon>Fabaceae</taxon>
        <taxon>Cercidoideae</taxon>
        <taxon>Cercideae</taxon>
        <taxon>Bauhiniinae</taxon>
        <taxon>Bauhinia</taxon>
    </lineage>
</organism>
<sequence>MVSPGSSQSTTSFSDMETSVEAVEKIIKHQFKNKKLLEEALTHSSLGDSPSYERLEFFGDAVLQLAVSKYLFAEYPNLDPNYLTRLRSVNTSNERLARVAVRHDIYPYVRQNAPDLTDKVREFYEAANQEDDIVIHGGSVKPCCVLPDIVESIIGAVHIDVDYDLEKSWLIVRDLLEPMVTLDDLKKEPQPVTRLYEYCAKAHIKVDIKRSNDTSNVYVDGEFFVSGSNDLDAAKKALLEFGDPVLPANNTWELKFWAEIDDTLNEIKEAKQKLCVLCRKKQLPKPEYSSAIQLHRSMREKTGTLTSLSSYLSLTTLQLDSRGSMLGTINSPENESGPPHEKKVKFAVEIDGIGRMIGEEKAKKKHANNSAASLLIRSLKKIYSL</sequence>
<keyword evidence="2" id="KW-1185">Reference proteome</keyword>
<name>A0ACB9LEK2_BAUVA</name>